<comment type="catalytic activity">
    <reaction evidence="1">
        <text>ATP + protein L-histidine = ADP + protein N-phospho-L-histidine.</text>
        <dbReference type="EC" id="2.7.13.3"/>
    </reaction>
</comment>
<dbReference type="Pfam" id="PF00512">
    <property type="entry name" value="HisKA"/>
    <property type="match status" value="1"/>
</dbReference>
<dbReference type="AlphaFoldDB" id="A0A8G2BIL7"/>
<dbReference type="InterPro" id="IPR003661">
    <property type="entry name" value="HisK_dim/P_dom"/>
</dbReference>
<dbReference type="InterPro" id="IPR003660">
    <property type="entry name" value="HAMP_dom"/>
</dbReference>
<dbReference type="GO" id="GO:0000155">
    <property type="term" value="F:phosphorelay sensor kinase activity"/>
    <property type="evidence" value="ECO:0007669"/>
    <property type="project" value="InterPro"/>
</dbReference>
<dbReference type="InterPro" id="IPR004358">
    <property type="entry name" value="Sig_transdc_His_kin-like_C"/>
</dbReference>
<dbReference type="Proteomes" id="UP000198615">
    <property type="component" value="Unassembled WGS sequence"/>
</dbReference>
<dbReference type="PANTHER" id="PTHR45436">
    <property type="entry name" value="SENSOR HISTIDINE KINASE YKOH"/>
    <property type="match status" value="1"/>
</dbReference>
<dbReference type="PRINTS" id="PR00344">
    <property type="entry name" value="BCTRLSENSOR"/>
</dbReference>
<dbReference type="PROSITE" id="PS50109">
    <property type="entry name" value="HIS_KIN"/>
    <property type="match status" value="1"/>
</dbReference>
<evidence type="ECO:0000256" key="12">
    <source>
        <dbReference type="SAM" id="Phobius"/>
    </source>
</evidence>
<dbReference type="PROSITE" id="PS50885">
    <property type="entry name" value="HAMP"/>
    <property type="match status" value="1"/>
</dbReference>
<dbReference type="RefSeq" id="WP_093151097.1">
    <property type="nucleotide sequence ID" value="NZ_FNBW01000008.1"/>
</dbReference>
<dbReference type="EC" id="2.7.13.3" evidence="3"/>
<dbReference type="SMART" id="SM00387">
    <property type="entry name" value="HATPase_c"/>
    <property type="match status" value="1"/>
</dbReference>
<gene>
    <name evidence="15" type="ORF">SAMN05660686_02758</name>
</gene>
<sequence>MAATGRNDGSRHGLRADPNDQPQSTGHGRGASDAGRTRRATPRRRKVFALRWPSVSGLTARILAINLVSIAILFVGVLYLDRYQNALIRGELDALTRQAEVIARAIGELGIEPNVIQDEGLDPVRVQRIVRRLSVVTSSRIRVYHPTGAMLADSRRLAGPAGTVRIVPLPPPMENEPLARLAIDLYNAMVNWLPRRGQLPIWREQPSDGGVLKEVTAALAGTTERAVRKTEQGGLILSTAVPVQRYKQVLGALMLSLDGDEIDTAVREVRFEILSIFAFTLLVTILLSLYLAGTITRPIQRLAHAAVLVRNSRHRRIQIPDFGGRKDEIGDLSRSIRSMTEELWRRLDAIEGFAADVAHEIKNPLTSLRSAVETAARIDDPERQRRLLAVVVDDVERLNRLITDISSASRIAAEISREEEERVDVGGLLGALAEVYKAAQEDHGGPPVRAELTDPEKLFVNGHEGRLVQVLRNLIENAVSFSPSEGSVRLRAYRENGEVVIVVEDDGPGLPEGKLDAVFDRFYSERPEGEKFGTHSGLGLSISRQIIEAHEGTVRAENRKSPDGRTLGARFLIRLPAADD</sequence>
<dbReference type="SUPFAM" id="SSF47384">
    <property type="entry name" value="Homodimeric domain of signal transducing histidine kinase"/>
    <property type="match status" value="1"/>
</dbReference>
<keyword evidence="10 12" id="KW-0472">Membrane</keyword>
<feature type="transmembrane region" description="Helical" evidence="12">
    <location>
        <begin position="273"/>
        <end position="292"/>
    </location>
</feature>
<evidence type="ECO:0000259" key="14">
    <source>
        <dbReference type="PROSITE" id="PS50885"/>
    </source>
</evidence>
<dbReference type="SMART" id="SM00304">
    <property type="entry name" value="HAMP"/>
    <property type="match status" value="1"/>
</dbReference>
<feature type="compositionally biased region" description="Basic and acidic residues" evidence="11">
    <location>
        <begin position="8"/>
        <end position="18"/>
    </location>
</feature>
<keyword evidence="5" id="KW-0808">Transferase</keyword>
<reference evidence="15 16" key="1">
    <citation type="submission" date="2016-10" db="EMBL/GenBank/DDBJ databases">
        <authorList>
            <person name="Varghese N."/>
            <person name="Submissions S."/>
        </authorList>
    </citation>
    <scope>NUCLEOTIDE SEQUENCE [LARGE SCALE GENOMIC DNA]</scope>
    <source>
        <strain evidence="15 16">DSM 18839</strain>
    </source>
</reference>
<keyword evidence="7 15" id="KW-0418">Kinase</keyword>
<dbReference type="Pfam" id="PF13756">
    <property type="entry name" value="Stimulus_sens_1"/>
    <property type="match status" value="1"/>
</dbReference>
<feature type="domain" description="Histidine kinase" evidence="13">
    <location>
        <begin position="356"/>
        <end position="579"/>
    </location>
</feature>
<dbReference type="CDD" id="cd00082">
    <property type="entry name" value="HisKA"/>
    <property type="match status" value="1"/>
</dbReference>
<evidence type="ECO:0000256" key="11">
    <source>
        <dbReference type="SAM" id="MobiDB-lite"/>
    </source>
</evidence>
<dbReference type="GO" id="GO:0016020">
    <property type="term" value="C:membrane"/>
    <property type="evidence" value="ECO:0007669"/>
    <property type="project" value="UniProtKB-SubCell"/>
</dbReference>
<organism evidence="15 16">
    <name type="scientific">Thalassobaculum litoreum DSM 18839</name>
    <dbReference type="NCBI Taxonomy" id="1123362"/>
    <lineage>
        <taxon>Bacteria</taxon>
        <taxon>Pseudomonadati</taxon>
        <taxon>Pseudomonadota</taxon>
        <taxon>Alphaproteobacteria</taxon>
        <taxon>Rhodospirillales</taxon>
        <taxon>Thalassobaculaceae</taxon>
        <taxon>Thalassobaculum</taxon>
    </lineage>
</organism>
<protein>
    <recommendedName>
        <fullName evidence="3">histidine kinase</fullName>
        <ecNumber evidence="3">2.7.13.3</ecNumber>
    </recommendedName>
</protein>
<accession>A0A8G2BIL7</accession>
<name>A0A8G2BIL7_9PROT</name>
<keyword evidence="16" id="KW-1185">Reference proteome</keyword>
<dbReference type="Gene3D" id="1.10.287.130">
    <property type="match status" value="1"/>
</dbReference>
<dbReference type="InterPro" id="IPR050428">
    <property type="entry name" value="TCS_sensor_his_kinase"/>
</dbReference>
<evidence type="ECO:0000256" key="8">
    <source>
        <dbReference type="ARBA" id="ARBA00022989"/>
    </source>
</evidence>
<feature type="region of interest" description="Disordered" evidence="11">
    <location>
        <begin position="1"/>
        <end position="42"/>
    </location>
</feature>
<comment type="subcellular location">
    <subcellularLocation>
        <location evidence="2">Membrane</location>
    </subcellularLocation>
</comment>
<dbReference type="Gene3D" id="3.30.565.10">
    <property type="entry name" value="Histidine kinase-like ATPase, C-terminal domain"/>
    <property type="match status" value="1"/>
</dbReference>
<keyword evidence="4" id="KW-0597">Phosphoprotein</keyword>
<evidence type="ECO:0000313" key="15">
    <source>
        <dbReference type="EMBL" id="SDF92840.1"/>
    </source>
</evidence>
<dbReference type="InterPro" id="IPR036890">
    <property type="entry name" value="HATPase_C_sf"/>
</dbReference>
<dbReference type="Pfam" id="PF00672">
    <property type="entry name" value="HAMP"/>
    <property type="match status" value="1"/>
</dbReference>
<feature type="transmembrane region" description="Helical" evidence="12">
    <location>
        <begin position="58"/>
        <end position="80"/>
    </location>
</feature>
<dbReference type="SUPFAM" id="SSF55874">
    <property type="entry name" value="ATPase domain of HSP90 chaperone/DNA topoisomerase II/histidine kinase"/>
    <property type="match status" value="1"/>
</dbReference>
<keyword evidence="6 12" id="KW-0812">Transmembrane</keyword>
<dbReference type="EMBL" id="FNBW01000008">
    <property type="protein sequence ID" value="SDF92840.1"/>
    <property type="molecule type" value="Genomic_DNA"/>
</dbReference>
<comment type="caution">
    <text evidence="15">The sequence shown here is derived from an EMBL/GenBank/DDBJ whole genome shotgun (WGS) entry which is preliminary data.</text>
</comment>
<dbReference type="CDD" id="cd06225">
    <property type="entry name" value="HAMP"/>
    <property type="match status" value="1"/>
</dbReference>
<dbReference type="OrthoDB" id="9805942at2"/>
<dbReference type="InterPro" id="IPR025908">
    <property type="entry name" value="Sensor_TM1"/>
</dbReference>
<dbReference type="InterPro" id="IPR036097">
    <property type="entry name" value="HisK_dim/P_sf"/>
</dbReference>
<keyword evidence="9" id="KW-0902">Two-component regulatory system</keyword>
<dbReference type="InterPro" id="IPR003594">
    <property type="entry name" value="HATPase_dom"/>
</dbReference>
<evidence type="ECO:0000256" key="5">
    <source>
        <dbReference type="ARBA" id="ARBA00022679"/>
    </source>
</evidence>
<evidence type="ECO:0000256" key="3">
    <source>
        <dbReference type="ARBA" id="ARBA00012438"/>
    </source>
</evidence>
<dbReference type="InterPro" id="IPR005467">
    <property type="entry name" value="His_kinase_dom"/>
</dbReference>
<evidence type="ECO:0000256" key="4">
    <source>
        <dbReference type="ARBA" id="ARBA00022553"/>
    </source>
</evidence>
<feature type="domain" description="HAMP" evidence="14">
    <location>
        <begin position="293"/>
        <end position="348"/>
    </location>
</feature>
<evidence type="ECO:0000256" key="7">
    <source>
        <dbReference type="ARBA" id="ARBA00022777"/>
    </source>
</evidence>
<evidence type="ECO:0000256" key="2">
    <source>
        <dbReference type="ARBA" id="ARBA00004370"/>
    </source>
</evidence>
<evidence type="ECO:0000259" key="13">
    <source>
        <dbReference type="PROSITE" id="PS50109"/>
    </source>
</evidence>
<dbReference type="InterPro" id="IPR025919">
    <property type="entry name" value="Stimulus_sens_dom"/>
</dbReference>
<evidence type="ECO:0000256" key="1">
    <source>
        <dbReference type="ARBA" id="ARBA00000085"/>
    </source>
</evidence>
<evidence type="ECO:0000313" key="16">
    <source>
        <dbReference type="Proteomes" id="UP000198615"/>
    </source>
</evidence>
<dbReference type="Pfam" id="PF13755">
    <property type="entry name" value="Sensor_TM1"/>
    <property type="match status" value="1"/>
</dbReference>
<dbReference type="Gene3D" id="6.10.340.10">
    <property type="match status" value="1"/>
</dbReference>
<dbReference type="SMART" id="SM00388">
    <property type="entry name" value="HisKA"/>
    <property type="match status" value="1"/>
</dbReference>
<dbReference type="PANTHER" id="PTHR45436:SF5">
    <property type="entry name" value="SENSOR HISTIDINE KINASE TRCS"/>
    <property type="match status" value="1"/>
</dbReference>
<evidence type="ECO:0000256" key="6">
    <source>
        <dbReference type="ARBA" id="ARBA00022692"/>
    </source>
</evidence>
<proteinExistence type="predicted"/>
<dbReference type="Pfam" id="PF02518">
    <property type="entry name" value="HATPase_c"/>
    <property type="match status" value="1"/>
</dbReference>
<evidence type="ECO:0000256" key="9">
    <source>
        <dbReference type="ARBA" id="ARBA00023012"/>
    </source>
</evidence>
<keyword evidence="8 12" id="KW-1133">Transmembrane helix</keyword>
<evidence type="ECO:0000256" key="10">
    <source>
        <dbReference type="ARBA" id="ARBA00023136"/>
    </source>
</evidence>